<dbReference type="GO" id="GO:0005615">
    <property type="term" value="C:extracellular space"/>
    <property type="evidence" value="ECO:0007669"/>
    <property type="project" value="TreeGrafter"/>
</dbReference>
<evidence type="ECO:0000256" key="1">
    <source>
        <dbReference type="ARBA" id="ARBA00004239"/>
    </source>
</evidence>
<feature type="domain" description="EGF-like" evidence="18">
    <location>
        <begin position="607"/>
        <end position="645"/>
    </location>
</feature>
<dbReference type="Pfam" id="PF00051">
    <property type="entry name" value="Kringle"/>
    <property type="match status" value="2"/>
</dbReference>
<dbReference type="PROSITE" id="PS00022">
    <property type="entry name" value="EGF_1"/>
    <property type="match status" value="5"/>
</dbReference>
<dbReference type="InterPro" id="IPR013806">
    <property type="entry name" value="Kringle-like"/>
</dbReference>
<dbReference type="Gene3D" id="2.40.20.10">
    <property type="entry name" value="Plasminogen Kringle 4"/>
    <property type="match status" value="2"/>
</dbReference>
<feature type="domain" description="EGF-like" evidence="18">
    <location>
        <begin position="136"/>
        <end position="174"/>
    </location>
</feature>
<feature type="domain" description="EGF-like" evidence="18">
    <location>
        <begin position="60"/>
        <end position="96"/>
    </location>
</feature>
<evidence type="ECO:0000256" key="13">
    <source>
        <dbReference type="ARBA" id="ARBA00038868"/>
    </source>
</evidence>
<dbReference type="CDD" id="cd00054">
    <property type="entry name" value="EGF_CA"/>
    <property type="match status" value="4"/>
</dbReference>
<feature type="disulfide bond" evidence="14">
    <location>
        <begin position="595"/>
        <end position="604"/>
    </location>
</feature>
<name>A0AAV1NC91_SCOSC</name>
<dbReference type="PROSITE" id="PS00134">
    <property type="entry name" value="TRYPSIN_HIS"/>
    <property type="match status" value="2"/>
</dbReference>
<dbReference type="PROSITE" id="PS00135">
    <property type="entry name" value="TRYPSIN_SER"/>
    <property type="match status" value="2"/>
</dbReference>
<keyword evidence="8 16" id="KW-0378">Hydrolase</keyword>
<dbReference type="SMART" id="SM00020">
    <property type="entry name" value="Tryp_SPc"/>
    <property type="match status" value="2"/>
</dbReference>
<keyword evidence="7" id="KW-0677">Repeat</keyword>
<accession>A0AAV1NC91</accession>
<evidence type="ECO:0000256" key="10">
    <source>
        <dbReference type="ARBA" id="ARBA00023157"/>
    </source>
</evidence>
<feature type="disulfide bond" evidence="14">
    <location>
        <begin position="164"/>
        <end position="173"/>
    </location>
</feature>
<evidence type="ECO:0000256" key="12">
    <source>
        <dbReference type="ARBA" id="ARBA00036320"/>
    </source>
</evidence>
<dbReference type="InterPro" id="IPR018056">
    <property type="entry name" value="Kringle_CS"/>
</dbReference>
<keyword evidence="9 16" id="KW-0720">Serine protease</keyword>
<evidence type="ECO:0000259" key="18">
    <source>
        <dbReference type="PROSITE" id="PS50026"/>
    </source>
</evidence>
<evidence type="ECO:0000256" key="15">
    <source>
        <dbReference type="PROSITE-ProRule" id="PRU00121"/>
    </source>
</evidence>
<dbReference type="CDD" id="cd00108">
    <property type="entry name" value="KR"/>
    <property type="match status" value="2"/>
</dbReference>
<dbReference type="InterPro" id="IPR009003">
    <property type="entry name" value="Peptidase_S1_PA"/>
</dbReference>
<evidence type="ECO:0000256" key="11">
    <source>
        <dbReference type="ARBA" id="ARBA00023180"/>
    </source>
</evidence>
<dbReference type="InterPro" id="IPR001881">
    <property type="entry name" value="EGF-like_Ca-bd_dom"/>
</dbReference>
<feature type="disulfide bond" evidence="14">
    <location>
        <begin position="611"/>
        <end position="621"/>
    </location>
</feature>
<feature type="disulfide bond" evidence="14">
    <location>
        <begin position="616"/>
        <end position="633"/>
    </location>
</feature>
<dbReference type="SMART" id="SM00179">
    <property type="entry name" value="EGF_CA"/>
    <property type="match status" value="4"/>
</dbReference>
<feature type="domain" description="Kringle" evidence="19">
    <location>
        <begin position="179"/>
        <end position="261"/>
    </location>
</feature>
<feature type="disulfide bond" evidence="14">
    <location>
        <begin position="635"/>
        <end position="644"/>
    </location>
</feature>
<feature type="disulfide bond" evidence="14">
    <location>
        <begin position="145"/>
        <end position="162"/>
    </location>
</feature>
<dbReference type="GO" id="GO:0006508">
    <property type="term" value="P:proteolysis"/>
    <property type="evidence" value="ECO:0007669"/>
    <property type="project" value="UniProtKB-KW"/>
</dbReference>
<proteinExistence type="predicted"/>
<feature type="domain" description="EGF-like" evidence="18">
    <location>
        <begin position="568"/>
        <end position="605"/>
    </location>
</feature>
<evidence type="ECO:0000256" key="14">
    <source>
        <dbReference type="PROSITE-ProRule" id="PRU00076"/>
    </source>
</evidence>
<dbReference type="Gene3D" id="2.40.10.10">
    <property type="entry name" value="Trypsin-like serine proteases"/>
    <property type="match status" value="3"/>
</dbReference>
<dbReference type="EMBL" id="CAWUFR010000026">
    <property type="protein sequence ID" value="CAK6956633.1"/>
    <property type="molecule type" value="Genomic_DNA"/>
</dbReference>
<dbReference type="AlphaFoldDB" id="A0AAV1NC91"/>
<feature type="disulfide bond" evidence="14">
    <location>
        <begin position="125"/>
        <end position="134"/>
    </location>
</feature>
<dbReference type="InterPro" id="IPR000001">
    <property type="entry name" value="Kringle"/>
</dbReference>
<dbReference type="PROSITE" id="PS00021">
    <property type="entry name" value="KRINGLE_1"/>
    <property type="match status" value="1"/>
</dbReference>
<dbReference type="GO" id="GO:0004252">
    <property type="term" value="F:serine-type endopeptidase activity"/>
    <property type="evidence" value="ECO:0007669"/>
    <property type="project" value="UniProtKB-EC"/>
</dbReference>
<dbReference type="FunFam" id="2.10.25.10:FF:000321">
    <property type="entry name" value="Protein delta homolog 1"/>
    <property type="match status" value="1"/>
</dbReference>
<protein>
    <recommendedName>
        <fullName evidence="13">trypsin</fullName>
        <ecNumber evidence="13">3.4.21.4</ecNumber>
    </recommendedName>
</protein>
<feature type="disulfide bond" evidence="14">
    <location>
        <begin position="102"/>
        <end position="112"/>
    </location>
</feature>
<comment type="caution">
    <text evidence="21">The sequence shown here is derived from an EMBL/GenBank/DDBJ whole genome shotgun (WGS) entry which is preliminary data.</text>
</comment>
<dbReference type="PROSITE" id="PS50240">
    <property type="entry name" value="TRYPSIN_DOM"/>
    <property type="match status" value="2"/>
</dbReference>
<dbReference type="Proteomes" id="UP001314229">
    <property type="component" value="Unassembled WGS sequence"/>
</dbReference>
<dbReference type="InterPro" id="IPR001314">
    <property type="entry name" value="Peptidase_S1A"/>
</dbReference>
<feature type="domain" description="EGF-like" evidence="18">
    <location>
        <begin position="648"/>
        <end position="684"/>
    </location>
</feature>
<evidence type="ECO:0000256" key="7">
    <source>
        <dbReference type="ARBA" id="ARBA00022737"/>
    </source>
</evidence>
<dbReference type="InterPro" id="IPR000742">
    <property type="entry name" value="EGF"/>
</dbReference>
<gene>
    <name evidence="21" type="ORF">FSCOSCO3_A008798</name>
</gene>
<feature type="domain" description="Peptidase S1" evidence="20">
    <location>
        <begin position="302"/>
        <end position="544"/>
    </location>
</feature>
<organism evidence="21 22">
    <name type="scientific">Scomber scombrus</name>
    <name type="common">Atlantic mackerel</name>
    <name type="synonym">Scomber vernalis</name>
    <dbReference type="NCBI Taxonomy" id="13677"/>
    <lineage>
        <taxon>Eukaryota</taxon>
        <taxon>Metazoa</taxon>
        <taxon>Chordata</taxon>
        <taxon>Craniata</taxon>
        <taxon>Vertebrata</taxon>
        <taxon>Euteleostomi</taxon>
        <taxon>Actinopterygii</taxon>
        <taxon>Neopterygii</taxon>
        <taxon>Teleostei</taxon>
        <taxon>Neoteleostei</taxon>
        <taxon>Acanthomorphata</taxon>
        <taxon>Pelagiaria</taxon>
        <taxon>Scombriformes</taxon>
        <taxon>Scombridae</taxon>
        <taxon>Scomber</taxon>
    </lineage>
</organism>
<keyword evidence="3 14" id="KW-0245">EGF-like domain</keyword>
<feature type="domain" description="Kringle" evidence="19">
    <location>
        <begin position="689"/>
        <end position="772"/>
    </location>
</feature>
<dbReference type="PRINTS" id="PR00722">
    <property type="entry name" value="CHYMOTRYPSIN"/>
</dbReference>
<evidence type="ECO:0000256" key="16">
    <source>
        <dbReference type="RuleBase" id="RU363034"/>
    </source>
</evidence>
<comment type="subcellular location">
    <subcellularLocation>
        <location evidence="1">Secreted</location>
        <location evidence="1">Extracellular space</location>
    </subcellularLocation>
</comment>
<dbReference type="InterPro" id="IPR050127">
    <property type="entry name" value="Serine_Proteases_S1"/>
</dbReference>
<dbReference type="FunFam" id="2.40.10.10:FF:000053">
    <property type="entry name" value="Neurotrypsin"/>
    <property type="match status" value="2"/>
</dbReference>
<evidence type="ECO:0000313" key="22">
    <source>
        <dbReference type="Proteomes" id="UP001314229"/>
    </source>
</evidence>
<dbReference type="SMART" id="SM00181">
    <property type="entry name" value="EGF"/>
    <property type="match status" value="6"/>
</dbReference>
<comment type="catalytic activity">
    <reaction evidence="12">
        <text>Preferential cleavage: Arg-|-Xaa, Lys-|-Xaa.</text>
        <dbReference type="EC" id="3.4.21.4"/>
    </reaction>
</comment>
<keyword evidence="10 14" id="KW-1015">Disulfide bond</keyword>
<dbReference type="Pfam" id="PF00008">
    <property type="entry name" value="EGF"/>
    <property type="match status" value="3"/>
</dbReference>
<dbReference type="PROSITE" id="PS01186">
    <property type="entry name" value="EGF_2"/>
    <property type="match status" value="6"/>
</dbReference>
<dbReference type="InterPro" id="IPR018114">
    <property type="entry name" value="TRYPSIN_HIS"/>
</dbReference>
<evidence type="ECO:0000256" key="8">
    <source>
        <dbReference type="ARBA" id="ARBA00022801"/>
    </source>
</evidence>
<dbReference type="Gene3D" id="2.10.25.10">
    <property type="entry name" value="Laminin"/>
    <property type="match status" value="4"/>
</dbReference>
<dbReference type="PROSITE" id="PS50070">
    <property type="entry name" value="KRINGLE_2"/>
    <property type="match status" value="2"/>
</dbReference>
<dbReference type="PROSITE" id="PS50026">
    <property type="entry name" value="EGF_3"/>
    <property type="match status" value="6"/>
</dbReference>
<keyword evidence="2" id="KW-0964">Secreted</keyword>
<evidence type="ECO:0000256" key="2">
    <source>
        <dbReference type="ARBA" id="ARBA00022525"/>
    </source>
</evidence>
<dbReference type="FunFam" id="2.40.20.10:FF:000001">
    <property type="entry name" value="Urokinase-type plasminogen activator"/>
    <property type="match status" value="2"/>
</dbReference>
<feature type="disulfide bond" evidence="14">
    <location>
        <begin position="674"/>
        <end position="683"/>
    </location>
</feature>
<keyword evidence="5 16" id="KW-0645">Protease</keyword>
<feature type="domain" description="EGF-like" evidence="18">
    <location>
        <begin position="98"/>
        <end position="135"/>
    </location>
</feature>
<evidence type="ECO:0000256" key="17">
    <source>
        <dbReference type="SAM" id="SignalP"/>
    </source>
</evidence>
<sequence>MARICITTVYLIALLVHLGAPTVFGQELYVNYYYYDFATEIPAQDVDLTLDDWLYELMDVKDTCEPNPCLNGGLCDTTLDGFVCSCPEPYTGKTCQTVKDVCHSARCGQGTCVFKSTAPFYECKCQPPFKPPHCRKASACRPSPCQNGGTCTKGPKRSSFQCSCPVGYSGKFCEVRPNDCYQEDGELYRGMVSVTVDGEDCLDWNSYFILQKGGDPFREYAGFDGIGPHNYCRNPDGDDQPWCYINKNGTLRWSYCNVNKCSGAPATPPTIHETDPTPAKPNVAAAQFSQCGSPQPGRSARIFGGKKSLPGAHPWQVSLQTRPKHSSGHFNHICGGILLESCWVLTAAHCIKAEMEMQVVLGGVDIGKDEVYDQVIPVEKAVVHEDYKESPFALHNDVAMLQLRAINKPYCAKETRFVKTACLPNQPFDSGTECVISGWGVTETQKYGTNQLLDARVLLISQEKCKAPHVYGESLDDSMFCAGNMKGGVDSCQGDSGGPLVCERNGTHYVVGVVSWGDGCGKKYKPGVYANVRRFIDWINIDYGDDYTTDSPSLNVELSDWLFELLDEPNVCDPNPCFSGGSCQSKSDTNFTCLCPEPYMGKRCQKVRNVCENIRCGHGTCVVNLKKPPFYECKCKPPYQGADCKTLPTSPCEPNPCQNGGSCICGNRRFRCACINGYTGKFCETVSTDCYVGNGETYRGMVSTTDDGLECLDWHSNFILMNGDDPFTMYSSFTGLEYNNHCRNPDGDEKPWCFFKNKKGRLSWEYCKVKKCSVTPPTPVKPDPAGPAQFSQCGITTFPTRTSRIFGGSKVFPGSHPWQVSVQVKSTGFNTEFYHYCGGILLTSCWVLTAAHCIQPLYEYQVVLGGVNIQKDEVMDQTIPVVQKIVHEDYRDAASALFNDIALLKLKVIDSPYCAKETPFVRAACLPDGPFPAGKECVISGWGATETSSHSSQLLKARVLLISQERCNAPHVYSKRLDSSMMCAGTLQGGIDSCQGDSGGPLVCEQNGTNYIAGVVSWGDGCGEKNKPGVYANVNTFIDWIKSKIN</sequence>
<dbReference type="FunFam" id="2.10.25.10:FF:000173">
    <property type="entry name" value="Neurogenic locus notch protein 2"/>
    <property type="match status" value="1"/>
</dbReference>
<feature type="signal peptide" evidence="17">
    <location>
        <begin position="1"/>
        <end position="25"/>
    </location>
</feature>
<dbReference type="InterPro" id="IPR038178">
    <property type="entry name" value="Kringle_sf"/>
</dbReference>
<dbReference type="InterPro" id="IPR033116">
    <property type="entry name" value="TRYPSIN_SER"/>
</dbReference>
<dbReference type="SUPFAM" id="SSF57440">
    <property type="entry name" value="Kringle-like"/>
    <property type="match status" value="2"/>
</dbReference>
<dbReference type="SMART" id="SM00130">
    <property type="entry name" value="KR"/>
    <property type="match status" value="2"/>
</dbReference>
<evidence type="ECO:0000256" key="3">
    <source>
        <dbReference type="ARBA" id="ARBA00022536"/>
    </source>
</evidence>
<keyword evidence="4 15" id="KW-0420">Kringle</keyword>
<dbReference type="Pfam" id="PF00089">
    <property type="entry name" value="Trypsin"/>
    <property type="match status" value="2"/>
</dbReference>
<evidence type="ECO:0000256" key="6">
    <source>
        <dbReference type="ARBA" id="ARBA00022729"/>
    </source>
</evidence>
<dbReference type="FunFam" id="2.10.25.10:FF:000066">
    <property type="entry name" value="FAT atypical cadherin 4"/>
    <property type="match status" value="1"/>
</dbReference>
<evidence type="ECO:0000256" key="9">
    <source>
        <dbReference type="ARBA" id="ARBA00022825"/>
    </source>
</evidence>
<feature type="chain" id="PRO_5043785348" description="trypsin" evidence="17">
    <location>
        <begin position="26"/>
        <end position="1046"/>
    </location>
</feature>
<dbReference type="PANTHER" id="PTHR24264">
    <property type="entry name" value="TRYPSIN-RELATED"/>
    <property type="match status" value="1"/>
</dbReference>
<keyword evidence="6 17" id="KW-0732">Signal</keyword>
<feature type="domain" description="Peptidase S1" evidence="20">
    <location>
        <begin position="805"/>
        <end position="1046"/>
    </location>
</feature>
<keyword evidence="11" id="KW-0325">Glycoprotein</keyword>
<reference evidence="21 22" key="1">
    <citation type="submission" date="2024-01" db="EMBL/GenBank/DDBJ databases">
        <authorList>
            <person name="Alioto T."/>
            <person name="Alioto T."/>
            <person name="Gomez Garrido J."/>
        </authorList>
    </citation>
    <scope>NUCLEOTIDE SEQUENCE [LARGE SCALE GENOMIC DNA]</scope>
</reference>
<keyword evidence="22" id="KW-1185">Reference proteome</keyword>
<dbReference type="EC" id="3.4.21.4" evidence="13"/>
<evidence type="ECO:0000259" key="20">
    <source>
        <dbReference type="PROSITE" id="PS50240"/>
    </source>
</evidence>
<dbReference type="PANTHER" id="PTHR24264:SF40">
    <property type="entry name" value="HYALURONAN-BINDING PROTEIN 2"/>
    <property type="match status" value="1"/>
</dbReference>
<comment type="caution">
    <text evidence="14">Lacks conserved residue(s) required for the propagation of feature annotation.</text>
</comment>
<evidence type="ECO:0000256" key="5">
    <source>
        <dbReference type="ARBA" id="ARBA00022670"/>
    </source>
</evidence>
<dbReference type="InterPro" id="IPR001254">
    <property type="entry name" value="Trypsin_dom"/>
</dbReference>
<dbReference type="SUPFAM" id="SSF57196">
    <property type="entry name" value="EGF/Laminin"/>
    <property type="match status" value="2"/>
</dbReference>
<dbReference type="InterPro" id="IPR043504">
    <property type="entry name" value="Peptidase_S1_PA_chymotrypsin"/>
</dbReference>
<evidence type="ECO:0000256" key="4">
    <source>
        <dbReference type="ARBA" id="ARBA00022572"/>
    </source>
</evidence>
<dbReference type="CDD" id="cd00190">
    <property type="entry name" value="Tryp_SPc"/>
    <property type="match status" value="2"/>
</dbReference>
<evidence type="ECO:0000259" key="19">
    <source>
        <dbReference type="PROSITE" id="PS50070"/>
    </source>
</evidence>
<dbReference type="PRINTS" id="PR00018">
    <property type="entry name" value="KRINGLE"/>
</dbReference>
<dbReference type="GO" id="GO:0005509">
    <property type="term" value="F:calcium ion binding"/>
    <property type="evidence" value="ECO:0007669"/>
    <property type="project" value="InterPro"/>
</dbReference>
<evidence type="ECO:0000313" key="21">
    <source>
        <dbReference type="EMBL" id="CAK6956633.1"/>
    </source>
</evidence>
<dbReference type="SUPFAM" id="SSF50494">
    <property type="entry name" value="Trypsin-like serine proteases"/>
    <property type="match status" value="2"/>
</dbReference>
<feature type="disulfide bond" evidence="14">
    <location>
        <begin position="86"/>
        <end position="95"/>
    </location>
</feature>